<protein>
    <submittedName>
        <fullName evidence="3">Transcription factor SPT20</fullName>
    </submittedName>
</protein>
<feature type="compositionally biased region" description="Pro residues" evidence="1">
    <location>
        <begin position="328"/>
        <end position="342"/>
    </location>
</feature>
<proteinExistence type="predicted"/>
<feature type="domain" description="Spt20-like SEP" evidence="2">
    <location>
        <begin position="126"/>
        <end position="388"/>
    </location>
</feature>
<feature type="region of interest" description="Disordered" evidence="1">
    <location>
        <begin position="305"/>
        <end position="345"/>
    </location>
</feature>
<feature type="compositionally biased region" description="Basic and acidic residues" evidence="1">
    <location>
        <begin position="474"/>
        <end position="492"/>
    </location>
</feature>
<dbReference type="PANTHER" id="PTHR13526">
    <property type="entry name" value="TRANSCRIPTION FACTOR SPT20 HOMOLOG"/>
    <property type="match status" value="1"/>
</dbReference>
<feature type="region of interest" description="Disordered" evidence="1">
    <location>
        <begin position="852"/>
        <end position="875"/>
    </location>
</feature>
<name>T5AQS9_OPHSC</name>
<evidence type="ECO:0000259" key="2">
    <source>
        <dbReference type="Pfam" id="PF12090"/>
    </source>
</evidence>
<evidence type="ECO:0000256" key="1">
    <source>
        <dbReference type="SAM" id="MobiDB-lite"/>
    </source>
</evidence>
<dbReference type="Pfam" id="PF12090">
    <property type="entry name" value="Spt20_SEP"/>
    <property type="match status" value="1"/>
</dbReference>
<organism evidence="3 4">
    <name type="scientific">Ophiocordyceps sinensis (strain Co18 / CGMCC 3.14243)</name>
    <name type="common">Yarsagumba caterpillar fungus</name>
    <name type="synonym">Hirsutella sinensis</name>
    <dbReference type="NCBI Taxonomy" id="911162"/>
    <lineage>
        <taxon>Eukaryota</taxon>
        <taxon>Fungi</taxon>
        <taxon>Dikarya</taxon>
        <taxon>Ascomycota</taxon>
        <taxon>Pezizomycotina</taxon>
        <taxon>Sordariomycetes</taxon>
        <taxon>Hypocreomycetidae</taxon>
        <taxon>Hypocreales</taxon>
        <taxon>Ophiocordycipitaceae</taxon>
        <taxon>Ophiocordyceps</taxon>
    </lineage>
</organism>
<dbReference type="GO" id="GO:0006357">
    <property type="term" value="P:regulation of transcription by RNA polymerase II"/>
    <property type="evidence" value="ECO:0007669"/>
    <property type="project" value="TreeGrafter"/>
</dbReference>
<dbReference type="InterPro" id="IPR046468">
    <property type="entry name" value="Spt20-like_SEP"/>
</dbReference>
<accession>T5AQS9</accession>
<feature type="compositionally biased region" description="Low complexity" evidence="1">
    <location>
        <begin position="900"/>
        <end position="941"/>
    </location>
</feature>
<sequence>MAPSSPVVVQQNGVTKAKRPVPPGIQTNGAMPSTSSPSPSMSAKKPPLSAKHTPTSAGDRTITASTVRPVNRARREASSQAQGRHSRNSAGIRAASFPADMPAQFSEPLPYVVPDSYILKKYVGRPPSLVVHLHPAHFRFDGQDGMFPYKSPMRVFLKHLRARTIPHDLLEQFNQGGVPFYDGRLIVQVHDHKSPVQTKDVAKSSPASTSTVLPSSVHNYNQCLTPSPYIPFPKEDHSAVDGTPKKEPHAKAKEESHRDRGNVPMLGPAEAGSKSKAALRPKIFTVVLHPTQESLQADLRIKAATPRGSGDGRFDAATAAQPSTPMSLVPPTPTASNMPPPAKRPRKEKMELDASNIHAAEGQILLATAPPLMLKPTRNAEETIALLEAMAHPMHSEPPPLPMTRKRTIAEMAADEAAAAGQERYMLVLDDSLYSKAAGTQGSGGADGDVQTGAATFEPRFERFKVIEDIKREQAEKKEQERIKQQENDRRMQLQKQQEMIQRQQAEAEKARREAAAVRENQLRQAEQRQNMAARAAQNNAAAQNNGGQNAGQPQHSHPIQNGVMSGGPLNNVGGAGQNAMANVMQGQALPRFQAQLSQPPAASPVIRQATPQQPQNMSSPMVASVPMQQTNSSMAASPPRPPSVVQTAQMSVPMAHNMSARGSQQSHPSNTPRMHHSTPNMAHGTPINRPAMIATPRMGQASPPPNMVAQNSQMGQAMMMNNQGMNPHNNHVFAQMAAQQRAIAQQQHQQQQQQQQQQMAAMQNGGANPTMNGQGMSPHQQQQMMQMMQRQMLLQQQQQQQQHHPQQQQQPQQGMLTPGQQQQFAQYAQQLQTMQGTQLRQMNPAMSALFQQGGGRAGQMGNPMQRQVSGQMMNGGNANMQAIAAMQMQQQHQQHQHQQHQQQQHQQQQHQQQQQQHHPQQQHHQQQQHQPHPQQQHQQPGQPPQMGGNPIQVQIQSNARQIYARLMQGAAAKFGGPDRVPQEAVEKMKQTSLAQAQQLLQQNMAQRRAQQQIMLQQQQVQQQQQQQAAAMQGMGGMMGHQGM</sequence>
<feature type="compositionally biased region" description="Polar residues" evidence="1">
    <location>
        <begin position="52"/>
        <end position="68"/>
    </location>
</feature>
<dbReference type="OrthoDB" id="1932706at2759"/>
<feature type="region of interest" description="Disordered" evidence="1">
    <location>
        <begin position="236"/>
        <end position="274"/>
    </location>
</feature>
<feature type="region of interest" description="Disordered" evidence="1">
    <location>
        <begin position="474"/>
        <end position="574"/>
    </location>
</feature>
<feature type="compositionally biased region" description="Low complexity" evidence="1">
    <location>
        <begin position="774"/>
        <end position="822"/>
    </location>
</feature>
<feature type="compositionally biased region" description="Low complexity" evidence="1">
    <location>
        <begin position="518"/>
        <end position="553"/>
    </location>
</feature>
<evidence type="ECO:0000313" key="4">
    <source>
        <dbReference type="Proteomes" id="UP000019374"/>
    </source>
</evidence>
<dbReference type="Proteomes" id="UP000019374">
    <property type="component" value="Unassembled WGS sequence"/>
</dbReference>
<feature type="region of interest" description="Disordered" evidence="1">
    <location>
        <begin position="1"/>
        <end position="89"/>
    </location>
</feature>
<gene>
    <name evidence="3" type="ORF">OCS_00175</name>
</gene>
<dbReference type="InterPro" id="IPR021950">
    <property type="entry name" value="Spt20"/>
</dbReference>
<dbReference type="eggNOG" id="ENOG502RKFS">
    <property type="taxonomic scope" value="Eukaryota"/>
</dbReference>
<dbReference type="GO" id="GO:0003712">
    <property type="term" value="F:transcription coregulator activity"/>
    <property type="evidence" value="ECO:0007669"/>
    <property type="project" value="InterPro"/>
</dbReference>
<feature type="region of interest" description="Disordered" evidence="1">
    <location>
        <begin position="887"/>
        <end position="951"/>
    </location>
</feature>
<feature type="compositionally biased region" description="Low complexity" evidence="1">
    <location>
        <begin position="30"/>
        <end position="51"/>
    </location>
</feature>
<feature type="compositionally biased region" description="Basic and acidic residues" evidence="1">
    <location>
        <begin position="506"/>
        <end position="517"/>
    </location>
</feature>
<evidence type="ECO:0000313" key="3">
    <source>
        <dbReference type="EMBL" id="EQL04102.1"/>
    </source>
</evidence>
<feature type="compositionally biased region" description="Basic and acidic residues" evidence="1">
    <location>
        <begin position="236"/>
        <end position="261"/>
    </location>
</feature>
<dbReference type="GO" id="GO:0000124">
    <property type="term" value="C:SAGA complex"/>
    <property type="evidence" value="ECO:0007669"/>
    <property type="project" value="InterPro"/>
</dbReference>
<dbReference type="HOGENOM" id="CLU_004682_0_0_1"/>
<feature type="region of interest" description="Disordered" evidence="1">
    <location>
        <begin position="739"/>
        <end position="822"/>
    </location>
</feature>
<dbReference type="AlphaFoldDB" id="T5AQS9"/>
<dbReference type="PANTHER" id="PTHR13526:SF8">
    <property type="entry name" value="TRANSCRIPTION FACTOR SPT20 HOMOLOG"/>
    <property type="match status" value="1"/>
</dbReference>
<feature type="compositionally biased region" description="Low complexity" evidence="1">
    <location>
        <begin position="739"/>
        <end position="764"/>
    </location>
</feature>
<dbReference type="EMBL" id="KE652179">
    <property type="protein sequence ID" value="EQL04102.1"/>
    <property type="molecule type" value="Genomic_DNA"/>
</dbReference>
<feature type="compositionally biased region" description="Polar residues" evidence="1">
    <location>
        <begin position="554"/>
        <end position="564"/>
    </location>
</feature>
<reference evidence="3 4" key="1">
    <citation type="journal article" date="2013" name="Chin. Sci. Bull.">
        <title>Genome survey uncovers the secrets of sex and lifestyle in caterpillar fungus.</title>
        <authorList>
            <person name="Hu X."/>
            <person name="Zhang Y."/>
            <person name="Xiao G."/>
            <person name="Zheng P."/>
            <person name="Xia Y."/>
            <person name="Zhang X."/>
            <person name="St Leger R.J."/>
            <person name="Liu X."/>
            <person name="Wang C."/>
        </authorList>
    </citation>
    <scope>NUCLEOTIDE SEQUENCE [LARGE SCALE GENOMIC DNA]</scope>
    <source>
        <strain evidence="4">Co18 / CGMCC 3.14243</strain>
        <tissue evidence="3">Fruit-body</tissue>
    </source>
</reference>